<sequence length="458" mass="51883">MRSLFDSAPPNTVQRLCNLVKQETIINEANDDPKWAEKTVKSLYKKLKKAKALEELERAISHEDRLSDCIVIQSTLDGKATSTKKAYPHVLYSRMWRFPWVRSHNELKTIPNCRYPYAKKMAQVCINPYHYEAYAPPPTLPPIFVPRSRNYGGFNPMPAQYYEEIVPNTSFSGDEMRGGFLSEASSPSGSDLTSPSQGGSPFFTSVQMTSHSQDALSPQSYLSDDAHQEMMEVDDESGEQRSSQANTPDSIGSNELVEYWESDCWMTLTYHEMDKRVGEPFNAAHPYLLVDGFSAPHDTERFCLGYLNNVNRLPTVADARRHIGRGLRFYYIGGEVYIECLSEAAVFVQSPNCNQRHGWHPSTVCKVPPHCNLKIFNNAEFAQMLSASVKKGFEAVYALTRMCTIRISFVKGWGAEYRRQTVMHTPCWIEAHLNGPLQWIDRVLISMGAPSTIHSSYT</sequence>
<feature type="domain" description="MH2" evidence="10">
    <location>
        <begin position="265"/>
        <end position="458"/>
    </location>
</feature>
<dbReference type="WBParaSite" id="MBELARI_LOCUS21797">
    <property type="protein sequence ID" value="MBELARI_LOCUS21797"/>
    <property type="gene ID" value="MBELARI_LOCUS21797"/>
</dbReference>
<feature type="compositionally biased region" description="Low complexity" evidence="8">
    <location>
        <begin position="185"/>
        <end position="196"/>
    </location>
</feature>
<accession>A0AAF3J7W8</accession>
<feature type="compositionally biased region" description="Polar residues" evidence="8">
    <location>
        <begin position="197"/>
        <end position="209"/>
    </location>
</feature>
<protein>
    <recommendedName>
        <fullName evidence="7">Mothers against decapentaplegic homolog</fullName>
        <shortName evidence="7">MAD homolog</shortName>
        <shortName evidence="7">Mothers against DPP homolog</shortName>
    </recommendedName>
    <alternativeName>
        <fullName evidence="7">SMAD family member</fullName>
    </alternativeName>
</protein>
<dbReference type="GO" id="GO:0009791">
    <property type="term" value="P:post-embryonic development"/>
    <property type="evidence" value="ECO:0007669"/>
    <property type="project" value="UniProtKB-ARBA"/>
</dbReference>
<evidence type="ECO:0000256" key="6">
    <source>
        <dbReference type="ARBA" id="ARBA00023242"/>
    </source>
</evidence>
<evidence type="ECO:0000256" key="2">
    <source>
        <dbReference type="ARBA" id="ARBA00022723"/>
    </source>
</evidence>
<dbReference type="PROSITE" id="PS51075">
    <property type="entry name" value="MH1"/>
    <property type="match status" value="1"/>
</dbReference>
<dbReference type="InterPro" id="IPR008984">
    <property type="entry name" value="SMAD_FHA_dom_sf"/>
</dbReference>
<dbReference type="GO" id="GO:0046872">
    <property type="term" value="F:metal ion binding"/>
    <property type="evidence" value="ECO:0007669"/>
    <property type="project" value="UniProtKB-KW"/>
</dbReference>
<keyword evidence="7" id="KW-0963">Cytoplasm</keyword>
<dbReference type="Gene3D" id="3.90.520.10">
    <property type="entry name" value="SMAD MH1 domain"/>
    <property type="match status" value="1"/>
</dbReference>
<dbReference type="Gene3D" id="2.60.200.10">
    <property type="match status" value="1"/>
</dbReference>
<dbReference type="GO" id="GO:0009653">
    <property type="term" value="P:anatomical structure morphogenesis"/>
    <property type="evidence" value="ECO:0007669"/>
    <property type="project" value="TreeGrafter"/>
</dbReference>
<dbReference type="PANTHER" id="PTHR13703:SF25">
    <property type="entry name" value="MOTHERS AGAINST DECAPENTAPLEGIC HOMOLOG"/>
    <property type="match status" value="1"/>
</dbReference>
<keyword evidence="6 7" id="KW-0539">Nucleus</keyword>
<proteinExistence type="inferred from homology"/>
<evidence type="ECO:0000256" key="7">
    <source>
        <dbReference type="RuleBase" id="RU361195"/>
    </source>
</evidence>
<comment type="similarity">
    <text evidence="1 7">Belongs to the dwarfin/SMAD family.</text>
</comment>
<dbReference type="SMART" id="SM00524">
    <property type="entry name" value="DWB"/>
    <property type="match status" value="1"/>
</dbReference>
<feature type="region of interest" description="Disordered" evidence="8">
    <location>
        <begin position="176"/>
        <end position="209"/>
    </location>
</feature>
<feature type="domain" description="MH1" evidence="9">
    <location>
        <begin position="11"/>
        <end position="140"/>
    </location>
</feature>
<dbReference type="GO" id="GO:0000978">
    <property type="term" value="F:RNA polymerase II cis-regulatory region sequence-specific DNA binding"/>
    <property type="evidence" value="ECO:0007669"/>
    <property type="project" value="TreeGrafter"/>
</dbReference>
<keyword evidence="4 7" id="KW-0805">Transcription regulation</keyword>
<feature type="compositionally biased region" description="Polar residues" evidence="8">
    <location>
        <begin position="240"/>
        <end position="252"/>
    </location>
</feature>
<dbReference type="GO" id="GO:0030154">
    <property type="term" value="P:cell differentiation"/>
    <property type="evidence" value="ECO:0007669"/>
    <property type="project" value="TreeGrafter"/>
</dbReference>
<dbReference type="GO" id="GO:0071144">
    <property type="term" value="C:heteromeric SMAD protein complex"/>
    <property type="evidence" value="ECO:0007669"/>
    <property type="project" value="TreeGrafter"/>
</dbReference>
<keyword evidence="11" id="KW-1185">Reference proteome</keyword>
<keyword evidence="5 7" id="KW-0804">Transcription</keyword>
<evidence type="ECO:0000256" key="4">
    <source>
        <dbReference type="ARBA" id="ARBA00023015"/>
    </source>
</evidence>
<dbReference type="InterPro" id="IPR013790">
    <property type="entry name" value="Dwarfin"/>
</dbReference>
<organism evidence="11 12">
    <name type="scientific">Mesorhabditis belari</name>
    <dbReference type="NCBI Taxonomy" id="2138241"/>
    <lineage>
        <taxon>Eukaryota</taxon>
        <taxon>Metazoa</taxon>
        <taxon>Ecdysozoa</taxon>
        <taxon>Nematoda</taxon>
        <taxon>Chromadorea</taxon>
        <taxon>Rhabditida</taxon>
        <taxon>Rhabditina</taxon>
        <taxon>Rhabditomorpha</taxon>
        <taxon>Rhabditoidea</taxon>
        <taxon>Rhabditidae</taxon>
        <taxon>Mesorhabditinae</taxon>
        <taxon>Mesorhabditis</taxon>
    </lineage>
</organism>
<feature type="region of interest" description="Disordered" evidence="8">
    <location>
        <begin position="230"/>
        <end position="252"/>
    </location>
</feature>
<evidence type="ECO:0000256" key="5">
    <source>
        <dbReference type="ARBA" id="ARBA00023163"/>
    </source>
</evidence>
<dbReference type="GO" id="GO:0000981">
    <property type="term" value="F:DNA-binding transcription factor activity, RNA polymerase II-specific"/>
    <property type="evidence" value="ECO:0007669"/>
    <property type="project" value="TreeGrafter"/>
</dbReference>
<dbReference type="PROSITE" id="PS51076">
    <property type="entry name" value="MH2"/>
    <property type="match status" value="1"/>
</dbReference>
<dbReference type="InterPro" id="IPR013019">
    <property type="entry name" value="MAD_homology_MH1"/>
</dbReference>
<dbReference type="SMART" id="SM00523">
    <property type="entry name" value="DWA"/>
    <property type="match status" value="1"/>
</dbReference>
<dbReference type="SUPFAM" id="SSF56366">
    <property type="entry name" value="SMAD MH1 domain"/>
    <property type="match status" value="1"/>
</dbReference>
<name>A0AAF3J7W8_9BILA</name>
<evidence type="ECO:0000256" key="3">
    <source>
        <dbReference type="ARBA" id="ARBA00022833"/>
    </source>
</evidence>
<dbReference type="AlphaFoldDB" id="A0AAF3J7W8"/>
<evidence type="ECO:0000256" key="8">
    <source>
        <dbReference type="SAM" id="MobiDB-lite"/>
    </source>
</evidence>
<dbReference type="PANTHER" id="PTHR13703">
    <property type="entry name" value="SMAD"/>
    <property type="match status" value="1"/>
</dbReference>
<dbReference type="GO" id="GO:0045944">
    <property type="term" value="P:positive regulation of transcription by RNA polymerase II"/>
    <property type="evidence" value="ECO:0007669"/>
    <property type="project" value="TreeGrafter"/>
</dbReference>
<dbReference type="InterPro" id="IPR003619">
    <property type="entry name" value="MAD_homology1_Dwarfin-type"/>
</dbReference>
<evidence type="ECO:0000256" key="1">
    <source>
        <dbReference type="ARBA" id="ARBA00005545"/>
    </source>
</evidence>
<dbReference type="GO" id="GO:0070411">
    <property type="term" value="F:I-SMAD binding"/>
    <property type="evidence" value="ECO:0007669"/>
    <property type="project" value="TreeGrafter"/>
</dbReference>
<dbReference type="Pfam" id="PF03165">
    <property type="entry name" value="MH1"/>
    <property type="match status" value="1"/>
</dbReference>
<evidence type="ECO:0000313" key="11">
    <source>
        <dbReference type="Proteomes" id="UP000887575"/>
    </source>
</evidence>
<dbReference type="GO" id="GO:0050793">
    <property type="term" value="P:regulation of developmental process"/>
    <property type="evidence" value="ECO:0007669"/>
    <property type="project" value="UniProtKB-ARBA"/>
</dbReference>
<dbReference type="Proteomes" id="UP000887575">
    <property type="component" value="Unassembled WGS sequence"/>
</dbReference>
<evidence type="ECO:0000259" key="10">
    <source>
        <dbReference type="PROSITE" id="PS51076"/>
    </source>
</evidence>
<keyword evidence="2" id="KW-0479">Metal-binding</keyword>
<dbReference type="GO" id="GO:0032924">
    <property type="term" value="P:activin receptor signaling pathway"/>
    <property type="evidence" value="ECO:0007669"/>
    <property type="project" value="TreeGrafter"/>
</dbReference>
<evidence type="ECO:0000313" key="12">
    <source>
        <dbReference type="WBParaSite" id="MBELARI_LOCUS21797"/>
    </source>
</evidence>
<keyword evidence="3" id="KW-0862">Zinc</keyword>
<dbReference type="InterPro" id="IPR017855">
    <property type="entry name" value="SMAD-like_dom_sf"/>
</dbReference>
<dbReference type="InterPro" id="IPR036578">
    <property type="entry name" value="SMAD_MH1_sf"/>
</dbReference>
<reference evidence="12" key="1">
    <citation type="submission" date="2024-02" db="UniProtKB">
        <authorList>
            <consortium name="WormBaseParasite"/>
        </authorList>
    </citation>
    <scope>IDENTIFICATION</scope>
</reference>
<dbReference type="SUPFAM" id="SSF49879">
    <property type="entry name" value="SMAD/FHA domain"/>
    <property type="match status" value="1"/>
</dbReference>
<comment type="subcellular location">
    <subcellularLocation>
        <location evidence="7">Cytoplasm</location>
    </subcellularLocation>
    <subcellularLocation>
        <location evidence="7">Nucleus</location>
    </subcellularLocation>
</comment>
<dbReference type="GO" id="GO:0051239">
    <property type="term" value="P:regulation of multicellular organismal process"/>
    <property type="evidence" value="ECO:0007669"/>
    <property type="project" value="UniProtKB-ARBA"/>
</dbReference>
<dbReference type="GO" id="GO:0060395">
    <property type="term" value="P:SMAD protein signal transduction"/>
    <property type="evidence" value="ECO:0007669"/>
    <property type="project" value="TreeGrafter"/>
</dbReference>
<dbReference type="GO" id="GO:0005737">
    <property type="term" value="C:cytoplasm"/>
    <property type="evidence" value="ECO:0007669"/>
    <property type="project" value="UniProtKB-SubCell"/>
</dbReference>
<dbReference type="Pfam" id="PF03166">
    <property type="entry name" value="MH2"/>
    <property type="match status" value="1"/>
</dbReference>
<evidence type="ECO:0000259" key="9">
    <source>
        <dbReference type="PROSITE" id="PS51075"/>
    </source>
</evidence>
<dbReference type="InterPro" id="IPR001132">
    <property type="entry name" value="SMAD_dom_Dwarfin-type"/>
</dbReference>